<dbReference type="PANTHER" id="PTHR46033">
    <property type="entry name" value="PROTEIN MAIN-LIKE 2"/>
    <property type="match status" value="1"/>
</dbReference>
<dbReference type="PANTHER" id="PTHR46033:SF87">
    <property type="entry name" value="AMINOTRANSFERASE-LIKE PLANT MOBILE DOMAIN-CONTAINING PROTEIN"/>
    <property type="match status" value="1"/>
</dbReference>
<reference evidence="2 3" key="1">
    <citation type="submission" date="2017-09" db="EMBL/GenBank/DDBJ databases">
        <authorList>
            <consortium name="International Durum Wheat Genome Sequencing Consortium (IDWGSC)"/>
            <person name="Milanesi L."/>
        </authorList>
    </citation>
    <scope>NUCLEOTIDE SEQUENCE [LARGE SCALE GENOMIC DNA]</scope>
    <source>
        <strain evidence="3">cv. Svevo</strain>
    </source>
</reference>
<keyword evidence="3" id="KW-1185">Reference proteome</keyword>
<feature type="domain" description="Aminotransferase-like plant mobile" evidence="1">
    <location>
        <begin position="3"/>
        <end position="112"/>
    </location>
</feature>
<dbReference type="OMA" id="VEWELYG"/>
<evidence type="ECO:0000313" key="2">
    <source>
        <dbReference type="EMBL" id="VAI69656.1"/>
    </source>
</evidence>
<evidence type="ECO:0000259" key="1">
    <source>
        <dbReference type="Pfam" id="PF10536"/>
    </source>
</evidence>
<dbReference type="InterPro" id="IPR019557">
    <property type="entry name" value="AminoTfrase-like_pln_mobile"/>
</dbReference>
<name>A0A9R1BID1_TRITD</name>
<gene>
    <name evidence="2" type="ORF">TRITD_7Av1G021300</name>
</gene>
<evidence type="ECO:0000313" key="3">
    <source>
        <dbReference type="Proteomes" id="UP000324705"/>
    </source>
</evidence>
<dbReference type="GO" id="GO:0010073">
    <property type="term" value="P:meristem maintenance"/>
    <property type="evidence" value="ECO:0007669"/>
    <property type="project" value="InterPro"/>
</dbReference>
<dbReference type="InterPro" id="IPR044824">
    <property type="entry name" value="MAIN-like"/>
</dbReference>
<organism evidence="2 3">
    <name type="scientific">Triticum turgidum subsp. durum</name>
    <name type="common">Durum wheat</name>
    <name type="synonym">Triticum durum</name>
    <dbReference type="NCBI Taxonomy" id="4567"/>
    <lineage>
        <taxon>Eukaryota</taxon>
        <taxon>Viridiplantae</taxon>
        <taxon>Streptophyta</taxon>
        <taxon>Embryophyta</taxon>
        <taxon>Tracheophyta</taxon>
        <taxon>Spermatophyta</taxon>
        <taxon>Magnoliopsida</taxon>
        <taxon>Liliopsida</taxon>
        <taxon>Poales</taxon>
        <taxon>Poaceae</taxon>
        <taxon>BOP clade</taxon>
        <taxon>Pooideae</taxon>
        <taxon>Triticodae</taxon>
        <taxon>Triticeae</taxon>
        <taxon>Triticinae</taxon>
        <taxon>Triticum</taxon>
    </lineage>
</organism>
<dbReference type="EMBL" id="LT934123">
    <property type="protein sequence ID" value="VAI69656.1"/>
    <property type="molecule type" value="Genomic_DNA"/>
</dbReference>
<accession>A0A9R1BID1</accession>
<dbReference type="Pfam" id="PF10536">
    <property type="entry name" value="PMD"/>
    <property type="match status" value="1"/>
</dbReference>
<protein>
    <recommendedName>
        <fullName evidence="1">Aminotransferase-like plant mobile domain-containing protein</fullName>
    </recommendedName>
</protein>
<dbReference type="Proteomes" id="UP000324705">
    <property type="component" value="Chromosome 7A"/>
</dbReference>
<sequence>MYKLYKSELDAITPEQVEWELYGQGESFGNPIEFRLNPMCTRDRDLWHMRCPLICNWAVELHLPHRVFRQFGLFQPHPPEREDTDKLLHALDRKKQRKIKDWAKHHRKYVVQFALCVEQARAGKRAQLCEHYPTAFNNYLTWFLASTRVEVCKPAYAEEILEEPTVFDEVAQHQYNALVRKGNSVIPSAPMMNFVRA</sequence>
<dbReference type="AlphaFoldDB" id="A0A9R1BID1"/>
<proteinExistence type="predicted"/>
<dbReference type="Gramene" id="TRITD7Av1G021300.1">
    <property type="protein sequence ID" value="TRITD7Av1G021300.1"/>
    <property type="gene ID" value="TRITD7Av1G021300"/>
</dbReference>